<dbReference type="EMBL" id="UYYB01094815">
    <property type="protein sequence ID" value="VDM74996.1"/>
    <property type="molecule type" value="Genomic_DNA"/>
</dbReference>
<keyword evidence="3" id="KW-1185">Reference proteome</keyword>
<dbReference type="OrthoDB" id="310895at2759"/>
<dbReference type="Proteomes" id="UP000270094">
    <property type="component" value="Unassembled WGS sequence"/>
</dbReference>
<feature type="domain" description="Aldehyde dehydrogenase" evidence="1">
    <location>
        <begin position="1"/>
        <end position="89"/>
    </location>
</feature>
<organism evidence="2 3">
    <name type="scientific">Strongylus vulgaris</name>
    <name type="common">Blood worm</name>
    <dbReference type="NCBI Taxonomy" id="40348"/>
    <lineage>
        <taxon>Eukaryota</taxon>
        <taxon>Metazoa</taxon>
        <taxon>Ecdysozoa</taxon>
        <taxon>Nematoda</taxon>
        <taxon>Chromadorea</taxon>
        <taxon>Rhabditida</taxon>
        <taxon>Rhabditina</taxon>
        <taxon>Rhabditomorpha</taxon>
        <taxon>Strongyloidea</taxon>
        <taxon>Strongylidae</taxon>
        <taxon>Strongylus</taxon>
    </lineage>
</organism>
<name>A0A3P7IX85_STRVU</name>
<dbReference type="InterPro" id="IPR016162">
    <property type="entry name" value="Ald_DH_N"/>
</dbReference>
<evidence type="ECO:0000313" key="2">
    <source>
        <dbReference type="EMBL" id="VDM74996.1"/>
    </source>
</evidence>
<dbReference type="Pfam" id="PF00171">
    <property type="entry name" value="Aldedh"/>
    <property type="match status" value="1"/>
</dbReference>
<sequence>MDAADRGILLNKLADLMERDHVILASLEALDNGKPYGMAYAIDVALAIACIRYYAGYADKYHGKTIPIRGNFFTYTRHEAVGICGQIIPVC</sequence>
<dbReference type="InterPro" id="IPR015590">
    <property type="entry name" value="Aldehyde_DH_dom"/>
</dbReference>
<dbReference type="Gene3D" id="3.40.605.10">
    <property type="entry name" value="Aldehyde Dehydrogenase, Chain A, domain 1"/>
    <property type="match status" value="1"/>
</dbReference>
<dbReference type="InterPro" id="IPR016161">
    <property type="entry name" value="Ald_DH/histidinol_DH"/>
</dbReference>
<protein>
    <recommendedName>
        <fullName evidence="1">Aldehyde dehydrogenase domain-containing protein</fullName>
    </recommendedName>
</protein>
<evidence type="ECO:0000259" key="1">
    <source>
        <dbReference type="Pfam" id="PF00171"/>
    </source>
</evidence>
<accession>A0A3P7IX85</accession>
<reference evidence="2 3" key="1">
    <citation type="submission" date="2018-11" db="EMBL/GenBank/DDBJ databases">
        <authorList>
            <consortium name="Pathogen Informatics"/>
        </authorList>
    </citation>
    <scope>NUCLEOTIDE SEQUENCE [LARGE SCALE GENOMIC DNA]</scope>
</reference>
<dbReference type="GO" id="GO:0016491">
    <property type="term" value="F:oxidoreductase activity"/>
    <property type="evidence" value="ECO:0007669"/>
    <property type="project" value="InterPro"/>
</dbReference>
<dbReference type="AlphaFoldDB" id="A0A3P7IX85"/>
<gene>
    <name evidence="2" type="ORF">SVUK_LOCUS9994</name>
</gene>
<dbReference type="SUPFAM" id="SSF53720">
    <property type="entry name" value="ALDH-like"/>
    <property type="match status" value="1"/>
</dbReference>
<dbReference type="PANTHER" id="PTHR11699">
    <property type="entry name" value="ALDEHYDE DEHYDROGENASE-RELATED"/>
    <property type="match status" value="1"/>
</dbReference>
<evidence type="ECO:0000313" key="3">
    <source>
        <dbReference type="Proteomes" id="UP000270094"/>
    </source>
</evidence>
<proteinExistence type="predicted"/>